<dbReference type="InterPro" id="IPR016159">
    <property type="entry name" value="Cullin_repeat-like_dom_sf"/>
</dbReference>
<keyword evidence="6" id="KW-0333">Golgi apparatus</keyword>
<comment type="subcellular location">
    <subcellularLocation>
        <location evidence="1">Golgi apparatus membrane</location>
        <topology evidence="1">Peripheral membrane protein</topology>
    </subcellularLocation>
</comment>
<dbReference type="Proteomes" id="UP001374579">
    <property type="component" value="Unassembled WGS sequence"/>
</dbReference>
<protein>
    <recommendedName>
        <fullName evidence="3">Conserved oligomeric Golgi complex subunit 8</fullName>
    </recommendedName>
    <alternativeName>
        <fullName evidence="8">Component of oligomeric Golgi complex 8</fullName>
    </alternativeName>
</protein>
<name>A0AAN9GFV7_9CAEN</name>
<dbReference type="GO" id="GO:0000139">
    <property type="term" value="C:Golgi membrane"/>
    <property type="evidence" value="ECO:0007669"/>
    <property type="project" value="UniProtKB-SubCell"/>
</dbReference>
<feature type="region of interest" description="Disordered" evidence="9">
    <location>
        <begin position="539"/>
        <end position="703"/>
    </location>
</feature>
<organism evidence="10 11">
    <name type="scientific">Littorina saxatilis</name>
    <dbReference type="NCBI Taxonomy" id="31220"/>
    <lineage>
        <taxon>Eukaryota</taxon>
        <taxon>Metazoa</taxon>
        <taxon>Spiralia</taxon>
        <taxon>Lophotrochozoa</taxon>
        <taxon>Mollusca</taxon>
        <taxon>Gastropoda</taxon>
        <taxon>Caenogastropoda</taxon>
        <taxon>Littorinimorpha</taxon>
        <taxon>Littorinoidea</taxon>
        <taxon>Littorinidae</taxon>
        <taxon>Littorina</taxon>
    </lineage>
</organism>
<evidence type="ECO:0000256" key="9">
    <source>
        <dbReference type="SAM" id="MobiDB-lite"/>
    </source>
</evidence>
<evidence type="ECO:0000256" key="6">
    <source>
        <dbReference type="ARBA" id="ARBA00023034"/>
    </source>
</evidence>
<evidence type="ECO:0000256" key="4">
    <source>
        <dbReference type="ARBA" id="ARBA00022448"/>
    </source>
</evidence>
<evidence type="ECO:0000256" key="5">
    <source>
        <dbReference type="ARBA" id="ARBA00022927"/>
    </source>
</evidence>
<reference evidence="10 11" key="1">
    <citation type="submission" date="2024-02" db="EMBL/GenBank/DDBJ databases">
        <title>Chromosome-scale genome assembly of the rough periwinkle Littorina saxatilis.</title>
        <authorList>
            <person name="De Jode A."/>
            <person name="Faria R."/>
            <person name="Formenti G."/>
            <person name="Sims Y."/>
            <person name="Smith T.P."/>
            <person name="Tracey A."/>
            <person name="Wood J.M.D."/>
            <person name="Zagrodzka Z.B."/>
            <person name="Johannesson K."/>
            <person name="Butlin R.K."/>
            <person name="Leder E.H."/>
        </authorList>
    </citation>
    <scope>NUCLEOTIDE SEQUENCE [LARGE SCALE GENOMIC DNA]</scope>
    <source>
        <strain evidence="10">Snail1</strain>
        <tissue evidence="10">Muscle</tissue>
    </source>
</reference>
<comment type="caution">
    <text evidence="10">The sequence shown here is derived from an EMBL/GenBank/DDBJ whole genome shotgun (WGS) entry which is preliminary data.</text>
</comment>
<dbReference type="GO" id="GO:0015031">
    <property type="term" value="P:protein transport"/>
    <property type="evidence" value="ECO:0007669"/>
    <property type="project" value="UniProtKB-KW"/>
</dbReference>
<keyword evidence="7" id="KW-0472">Membrane</keyword>
<evidence type="ECO:0000256" key="8">
    <source>
        <dbReference type="ARBA" id="ARBA00031347"/>
    </source>
</evidence>
<evidence type="ECO:0000256" key="7">
    <source>
        <dbReference type="ARBA" id="ARBA00023136"/>
    </source>
</evidence>
<dbReference type="InterPro" id="IPR007255">
    <property type="entry name" value="COG8"/>
</dbReference>
<gene>
    <name evidence="10" type="ORF">V1264_017536</name>
</gene>
<dbReference type="EMBL" id="JBAMIC010000007">
    <property type="protein sequence ID" value="KAK7106264.1"/>
    <property type="molecule type" value="Genomic_DNA"/>
</dbReference>
<dbReference type="PANTHER" id="PTHR21311:SF0">
    <property type="entry name" value="CONSERVED OLIGOMERIC GOLGI COMPLEX SUBUNIT 8"/>
    <property type="match status" value="1"/>
</dbReference>
<keyword evidence="4" id="KW-0813">Transport</keyword>
<dbReference type="PANTHER" id="PTHR21311">
    <property type="entry name" value="CONSERVED OLIGOMERIC GOLGI COMPLEX COMPONENT 8"/>
    <property type="match status" value="1"/>
</dbReference>
<dbReference type="Pfam" id="PF04124">
    <property type="entry name" value="Dor1"/>
    <property type="match status" value="1"/>
</dbReference>
<dbReference type="AlphaFoldDB" id="A0AAN9GFV7"/>
<dbReference type="GO" id="GO:0006891">
    <property type="term" value="P:intra-Golgi vesicle-mediated transport"/>
    <property type="evidence" value="ECO:0007669"/>
    <property type="project" value="TreeGrafter"/>
</dbReference>
<proteinExistence type="inferred from homology"/>
<evidence type="ECO:0000256" key="3">
    <source>
        <dbReference type="ARBA" id="ARBA00020983"/>
    </source>
</evidence>
<comment type="similarity">
    <text evidence="2">Belongs to the COG8 family.</text>
</comment>
<sequence>MAEIDVEDENILTSIFKDAFPESWQDNPEFVKYLVELSSHGVQKLAQEPDRLAEEKSQILEETQDLAFHNYTTFIQTANCSKEIFQDFQIIEQHLDDLLGKLPPFAEECNKVLKKAQEISSSRRMNTLTLQRHTQLLEVLEMPQLMDTCVRNAYYEEALELAAHVRRLEKKHSNIPVVMSIVEEVKASTQLMLGQLIQQLRSNLQLPACLRVIGYLRRMEVFSEPELRIKFLQARDSWFQSILDAIPKDDPYTHITKTIEASRVHLFDIMTQFRAIFSDEDPIVSASREDIVPDSALFHSWVVQKVSQFLSTLDIDLNRGVGGRLDSLLGQCMYFGLSFSRVGADFRGLVAPVFQRAALRYFEEAMKEANKKFEENMQSYNLLGITSSGGMTYGSASQAGQLYPPTILLDFYPLAAYCNHLLTSFNELRLCAPVNLACQVVAALNASLLDLNRVILAFHRAEETTFNQKERAQFEQFCATYATDLLPYLNRCLQALFPAAQLAQTLGISATELNRMGNIGMVDLNPVLQQVQHLMPVVKEEPPELPPPSSPPATQKQPPSSSSPPPVSEESSADNNAQQRVVFSLEPEPEDTPVVPDTQPTTAAPQDLGAVATVTSQDITTASPNLPSEDPTTPTSLPQATTATTTSSETASATQQAKAEDFTTQSSFQESTTASTSSSEAAAATQEATASADSGWLDSDDIDLDAMPDAWLSAGDAVSGAGEGIDVGLASDLAAGLMLEGGGVGGGKSDVKKQD</sequence>
<keyword evidence="11" id="KW-1185">Reference proteome</keyword>
<evidence type="ECO:0000313" key="11">
    <source>
        <dbReference type="Proteomes" id="UP001374579"/>
    </source>
</evidence>
<dbReference type="GO" id="GO:0017119">
    <property type="term" value="C:Golgi transport complex"/>
    <property type="evidence" value="ECO:0007669"/>
    <property type="project" value="InterPro"/>
</dbReference>
<evidence type="ECO:0000313" key="10">
    <source>
        <dbReference type="EMBL" id="KAK7106264.1"/>
    </source>
</evidence>
<accession>A0AAN9GFV7</accession>
<evidence type="ECO:0000256" key="2">
    <source>
        <dbReference type="ARBA" id="ARBA00006419"/>
    </source>
</evidence>
<dbReference type="SUPFAM" id="SSF74788">
    <property type="entry name" value="Cullin repeat-like"/>
    <property type="match status" value="1"/>
</dbReference>
<feature type="compositionally biased region" description="Polar residues" evidence="9">
    <location>
        <begin position="613"/>
        <end position="626"/>
    </location>
</feature>
<keyword evidence="5" id="KW-0653">Protein transport</keyword>
<evidence type="ECO:0000256" key="1">
    <source>
        <dbReference type="ARBA" id="ARBA00004395"/>
    </source>
</evidence>
<feature type="compositionally biased region" description="Low complexity" evidence="9">
    <location>
        <begin position="592"/>
        <end position="606"/>
    </location>
</feature>
<feature type="compositionally biased region" description="Low complexity" evidence="9">
    <location>
        <begin position="631"/>
        <end position="692"/>
    </location>
</feature>